<dbReference type="InterPro" id="IPR020103">
    <property type="entry name" value="PsdUridine_synth_cat_dom_sf"/>
</dbReference>
<comment type="subunit">
    <text evidence="11">Monomer. Forms a complex with RARG and the SRA1 RNA in the nucleus.</text>
</comment>
<evidence type="ECO:0000256" key="18">
    <source>
        <dbReference type="PIRSR" id="PIRSR641708-1"/>
    </source>
</evidence>
<dbReference type="PANTHER" id="PTHR11142:SF4">
    <property type="entry name" value="PSEUDOURIDYLATE SYNTHASE 1 HOMOLOG"/>
    <property type="match status" value="1"/>
</dbReference>
<keyword evidence="6" id="KW-0413">Isomerase</keyword>
<dbReference type="GO" id="GO:0003723">
    <property type="term" value="F:RNA binding"/>
    <property type="evidence" value="ECO:0007669"/>
    <property type="project" value="InterPro"/>
</dbReference>
<dbReference type="GO" id="GO:0160147">
    <property type="term" value="F:tRNA pseudouridine(38-40) synthase activity"/>
    <property type="evidence" value="ECO:0007669"/>
    <property type="project" value="UniProtKB-EC"/>
</dbReference>
<dbReference type="GO" id="GO:1990481">
    <property type="term" value="P:mRNA pseudouridine synthesis"/>
    <property type="evidence" value="ECO:0007669"/>
    <property type="project" value="TreeGrafter"/>
</dbReference>
<evidence type="ECO:0000256" key="9">
    <source>
        <dbReference type="ARBA" id="ARBA00052184"/>
    </source>
</evidence>
<feature type="binding site" evidence="19">
    <location>
        <position position="197"/>
    </location>
    <ligand>
        <name>substrate</name>
    </ligand>
</feature>
<dbReference type="EC" id="5.4.99.12" evidence="12"/>
<protein>
    <recommendedName>
        <fullName evidence="13">Pseudouridylate synthase 1 homolog</fullName>
        <ecNumber evidence="12">5.4.99.12</ecNumber>
    </recommendedName>
    <alternativeName>
        <fullName evidence="14">tRNA pseudouridine synthase 1</fullName>
    </alternativeName>
    <alternativeName>
        <fullName evidence="17">tRNA pseudouridine(38-40) synthase</fullName>
    </alternativeName>
    <alternativeName>
        <fullName evidence="15">tRNA pseudouridylate synthase I</fullName>
    </alternativeName>
    <alternativeName>
        <fullName evidence="16">tRNA-uridine isomerase I</fullName>
    </alternativeName>
</protein>
<evidence type="ECO:0000259" key="20">
    <source>
        <dbReference type="Pfam" id="PF01416"/>
    </source>
</evidence>
<evidence type="ECO:0000313" key="22">
    <source>
        <dbReference type="Proteomes" id="UP001430953"/>
    </source>
</evidence>
<feature type="domain" description="Pseudouridine synthase I TruA alpha/beta" evidence="20">
    <location>
        <begin position="254"/>
        <end position="360"/>
    </location>
</feature>
<comment type="catalytic activity">
    <reaction evidence="9">
        <text>uridine(38/39/40) in tRNA = pseudouridine(38/39/40) in tRNA</text>
        <dbReference type="Rhea" id="RHEA:22376"/>
        <dbReference type="Rhea" id="RHEA-COMP:10085"/>
        <dbReference type="Rhea" id="RHEA-COMP:10087"/>
        <dbReference type="ChEBI" id="CHEBI:65314"/>
        <dbReference type="ChEBI" id="CHEBI:65315"/>
        <dbReference type="EC" id="5.4.99.12"/>
    </reaction>
</comment>
<dbReference type="GO" id="GO:0005634">
    <property type="term" value="C:nucleus"/>
    <property type="evidence" value="ECO:0007669"/>
    <property type="project" value="UniProtKB-SubCell"/>
</dbReference>
<dbReference type="Gene3D" id="3.30.70.660">
    <property type="entry name" value="Pseudouridine synthase I, catalytic domain, C-terminal subdomain"/>
    <property type="match status" value="1"/>
</dbReference>
<dbReference type="InterPro" id="IPR020094">
    <property type="entry name" value="TruA/RsuA/RluB/E/F_N"/>
</dbReference>
<evidence type="ECO:0000256" key="17">
    <source>
        <dbReference type="ARBA" id="ARBA00081344"/>
    </source>
</evidence>
<dbReference type="SUPFAM" id="SSF55120">
    <property type="entry name" value="Pseudouridine synthase"/>
    <property type="match status" value="1"/>
</dbReference>
<evidence type="ECO:0000256" key="2">
    <source>
        <dbReference type="ARBA" id="ARBA00004123"/>
    </source>
</evidence>
<dbReference type="FunFam" id="3.30.70.580:FF:000002">
    <property type="entry name" value="tRNA pseudouridine synthase"/>
    <property type="match status" value="1"/>
</dbReference>
<proteinExistence type="inferred from homology"/>
<dbReference type="Proteomes" id="UP001430953">
    <property type="component" value="Unassembled WGS sequence"/>
</dbReference>
<name>A0AAW2FN86_9HYME</name>
<evidence type="ECO:0000256" key="7">
    <source>
        <dbReference type="ARBA" id="ARBA00023242"/>
    </source>
</evidence>
<dbReference type="PANTHER" id="PTHR11142">
    <property type="entry name" value="PSEUDOURIDYLATE SYNTHASE"/>
    <property type="match status" value="1"/>
</dbReference>
<dbReference type="HAMAP" id="MF_00171">
    <property type="entry name" value="TruA"/>
    <property type="match status" value="1"/>
</dbReference>
<dbReference type="InterPro" id="IPR001406">
    <property type="entry name" value="PsdUridine_synth_TruA"/>
</dbReference>
<dbReference type="Gene3D" id="3.30.70.580">
    <property type="entry name" value="Pseudouridine synthase I, catalytic domain, N-terminal subdomain"/>
    <property type="match status" value="1"/>
</dbReference>
<dbReference type="InterPro" id="IPR020095">
    <property type="entry name" value="PsdUridine_synth_TruA_C"/>
</dbReference>
<evidence type="ECO:0000256" key="14">
    <source>
        <dbReference type="ARBA" id="ARBA00075153"/>
    </source>
</evidence>
<feature type="active site" description="Nucleophile" evidence="18">
    <location>
        <position position="143"/>
    </location>
</feature>
<dbReference type="GO" id="GO:0031119">
    <property type="term" value="P:tRNA pseudouridine synthesis"/>
    <property type="evidence" value="ECO:0007669"/>
    <property type="project" value="InterPro"/>
</dbReference>
<comment type="function">
    <text evidence="10">Pseudouridylate synthase that catalyzes pseudouridylation of tRNAs and mRNAs. Acts on positions 27/28 in the anticodon stem and also positions 34 and 36 in the anticodon of an intron containing tRNA. Also catalyzes pseudouridylation of mRNAs: mediates pseudouridylation of mRNAs with the consensus sequence 5'-UGUAG-3'. Acts as a regulator of pre-mRNA splicing by mediating pseudouridylation of pre-mRNAs at locations associated with alternatively spliced regions. Pseudouridylation of pre-mRNAs near splice sites directly regulates mRNA splicing and mRNA 3'-end processing. Involved in regulation of nuclear receptor activity through pseudouridylation of SRA1 mRNA.</text>
</comment>
<evidence type="ECO:0000256" key="10">
    <source>
        <dbReference type="ARBA" id="ARBA00053709"/>
    </source>
</evidence>
<evidence type="ECO:0000256" key="3">
    <source>
        <dbReference type="ARBA" id="ARBA00009375"/>
    </source>
</evidence>
<evidence type="ECO:0000256" key="4">
    <source>
        <dbReference type="ARBA" id="ARBA00022664"/>
    </source>
</evidence>
<evidence type="ECO:0000256" key="8">
    <source>
        <dbReference type="ARBA" id="ARBA00036943"/>
    </source>
</evidence>
<organism evidence="21 22">
    <name type="scientific">Cardiocondyla obscurior</name>
    <dbReference type="NCBI Taxonomy" id="286306"/>
    <lineage>
        <taxon>Eukaryota</taxon>
        <taxon>Metazoa</taxon>
        <taxon>Ecdysozoa</taxon>
        <taxon>Arthropoda</taxon>
        <taxon>Hexapoda</taxon>
        <taxon>Insecta</taxon>
        <taxon>Pterygota</taxon>
        <taxon>Neoptera</taxon>
        <taxon>Endopterygota</taxon>
        <taxon>Hymenoptera</taxon>
        <taxon>Apocrita</taxon>
        <taxon>Aculeata</taxon>
        <taxon>Formicoidea</taxon>
        <taxon>Formicidae</taxon>
        <taxon>Myrmicinae</taxon>
        <taxon>Cardiocondyla</taxon>
    </lineage>
</organism>
<keyword evidence="22" id="KW-1185">Reference proteome</keyword>
<dbReference type="EMBL" id="JADYXP020000009">
    <property type="protein sequence ID" value="KAL0116524.1"/>
    <property type="molecule type" value="Genomic_DNA"/>
</dbReference>
<dbReference type="FunFam" id="3.30.70.660:FF:000002">
    <property type="entry name" value="tRNA pseudouridine synthase"/>
    <property type="match status" value="1"/>
</dbReference>
<dbReference type="InterPro" id="IPR041708">
    <property type="entry name" value="PUS1/PUS2-like"/>
</dbReference>
<keyword evidence="7" id="KW-0539">Nucleus</keyword>
<comment type="catalytic activity">
    <reaction evidence="1">
        <text>a uridine in mRNA = a pseudouridine in mRNA</text>
        <dbReference type="Rhea" id="RHEA:56644"/>
        <dbReference type="Rhea" id="RHEA-COMP:14658"/>
        <dbReference type="Rhea" id="RHEA-COMP:14659"/>
        <dbReference type="ChEBI" id="CHEBI:65314"/>
        <dbReference type="ChEBI" id="CHEBI:65315"/>
    </reaction>
</comment>
<evidence type="ECO:0000256" key="6">
    <source>
        <dbReference type="ARBA" id="ARBA00023235"/>
    </source>
</evidence>
<comment type="similarity">
    <text evidence="3">Belongs to the tRNA pseudouridine synthase TruA family.</text>
</comment>
<evidence type="ECO:0000256" key="15">
    <source>
        <dbReference type="ARBA" id="ARBA00079087"/>
    </source>
</evidence>
<evidence type="ECO:0000256" key="1">
    <source>
        <dbReference type="ARBA" id="ARBA00001166"/>
    </source>
</evidence>
<evidence type="ECO:0000256" key="11">
    <source>
        <dbReference type="ARBA" id="ARBA00064589"/>
    </source>
</evidence>
<evidence type="ECO:0000256" key="13">
    <source>
        <dbReference type="ARBA" id="ARBA00068582"/>
    </source>
</evidence>
<keyword evidence="4" id="KW-0507">mRNA processing</keyword>
<evidence type="ECO:0000256" key="5">
    <source>
        <dbReference type="ARBA" id="ARBA00022694"/>
    </source>
</evidence>
<evidence type="ECO:0000256" key="19">
    <source>
        <dbReference type="PIRSR" id="PIRSR641708-2"/>
    </source>
</evidence>
<sequence>MLYRTNYCLSNKSIICWAKYQLESTWHQSAFLMMHTTTESDVNTVHGIKRSAENSQENETKVQKVETEVIRATEAETIQRIKRKNHAMLLGYVGKDYYGMQRNPKMKTIEEDLVTALLKADLITAEHFENIRAINFQRAARTDKGVSAIRQIVSLKLPEKSDKTVINQHLPDVIRVFGIKRVTKGFNSKNQCDARTYRYIIPSFAFASEDPSSLKLGEEVNEDERMKQLLTIDGRPYTDYRLSPESLDRLNSILKLLEGSHNFHNFTSKVKPLDPRAKRYIISFSCTETFVSNGMEFAILEVKGQSFMLHQIRKMVAFIIAVARNMIPQETIDEAFKTMDKLDIPIAPSLGLCLCHVHYDNYGKRYGTDGLHETLDWKECEEEVEKFQKTYILKHMIDTEISEQTTLKWLVGLPFYSFSNRDVLSVEDDSEEREIVHNNA</sequence>
<evidence type="ECO:0000256" key="12">
    <source>
        <dbReference type="ARBA" id="ARBA00066509"/>
    </source>
</evidence>
<comment type="subcellular location">
    <subcellularLocation>
        <location evidence="2">Nucleus</location>
    </subcellularLocation>
</comment>
<evidence type="ECO:0000256" key="16">
    <source>
        <dbReference type="ARBA" id="ARBA00080849"/>
    </source>
</evidence>
<dbReference type="CDD" id="cd02568">
    <property type="entry name" value="PseudoU_synth_PUS1_PUS2"/>
    <property type="match status" value="1"/>
</dbReference>
<dbReference type="AlphaFoldDB" id="A0AAW2FN86"/>
<comment type="catalytic activity">
    <reaction evidence="8">
        <text>a uridine in tRNA = a pseudouridine in tRNA</text>
        <dbReference type="Rhea" id="RHEA:54572"/>
        <dbReference type="Rhea" id="RHEA-COMP:13339"/>
        <dbReference type="Rhea" id="RHEA-COMP:13934"/>
        <dbReference type="ChEBI" id="CHEBI:65314"/>
        <dbReference type="ChEBI" id="CHEBI:65315"/>
    </reaction>
</comment>
<gene>
    <name evidence="21" type="ORF">PUN28_009885</name>
</gene>
<keyword evidence="5" id="KW-0819">tRNA processing</keyword>
<accession>A0AAW2FN86</accession>
<dbReference type="GO" id="GO:0006397">
    <property type="term" value="P:mRNA processing"/>
    <property type="evidence" value="ECO:0007669"/>
    <property type="project" value="UniProtKB-KW"/>
</dbReference>
<evidence type="ECO:0000313" key="21">
    <source>
        <dbReference type="EMBL" id="KAL0116524.1"/>
    </source>
</evidence>
<dbReference type="NCBIfam" id="TIGR00071">
    <property type="entry name" value="hisT_truA"/>
    <property type="match status" value="1"/>
</dbReference>
<dbReference type="Pfam" id="PF01416">
    <property type="entry name" value="PseudoU_synth_1"/>
    <property type="match status" value="1"/>
</dbReference>
<reference evidence="21 22" key="1">
    <citation type="submission" date="2023-03" db="EMBL/GenBank/DDBJ databases">
        <title>High recombination rates correlate with genetic variation in Cardiocondyla obscurior ants.</title>
        <authorList>
            <person name="Errbii M."/>
        </authorList>
    </citation>
    <scope>NUCLEOTIDE SEQUENCE [LARGE SCALE GENOMIC DNA]</scope>
    <source>
        <strain evidence="21">Alpha-2009</strain>
        <tissue evidence="21">Whole body</tissue>
    </source>
</reference>
<comment type="caution">
    <text evidence="21">The sequence shown here is derived from an EMBL/GenBank/DDBJ whole genome shotgun (WGS) entry which is preliminary data.</text>
</comment>
<dbReference type="InterPro" id="IPR020097">
    <property type="entry name" value="PsdUridine_synth_TruA_a/b_dom"/>
</dbReference>